<evidence type="ECO:0000313" key="4">
    <source>
        <dbReference type="Proteomes" id="UP000182932"/>
    </source>
</evidence>
<dbReference type="SUPFAM" id="SSF53474">
    <property type="entry name" value="alpha/beta-Hydrolases"/>
    <property type="match status" value="1"/>
</dbReference>
<dbReference type="AlphaFoldDB" id="A0A975WF65"/>
<evidence type="ECO:0000256" key="1">
    <source>
        <dbReference type="ARBA" id="ARBA00022801"/>
    </source>
</evidence>
<evidence type="ECO:0000313" key="3">
    <source>
        <dbReference type="EMBL" id="SEK09807.1"/>
    </source>
</evidence>
<dbReference type="InterPro" id="IPR013094">
    <property type="entry name" value="AB_hydrolase_3"/>
</dbReference>
<dbReference type="PANTHER" id="PTHR48081">
    <property type="entry name" value="AB HYDROLASE SUPERFAMILY PROTEIN C4A8.06C"/>
    <property type="match status" value="1"/>
</dbReference>
<gene>
    <name evidence="3" type="ORF">SAMN04487940_13116</name>
</gene>
<dbReference type="InterPro" id="IPR029058">
    <property type="entry name" value="AB_hydrolase_fold"/>
</dbReference>
<dbReference type="EMBL" id="FNYY01000031">
    <property type="protein sequence ID" value="SEK09807.1"/>
    <property type="molecule type" value="Genomic_DNA"/>
</dbReference>
<feature type="domain" description="Alpha/beta hydrolase fold-3" evidence="2">
    <location>
        <begin position="71"/>
        <end position="268"/>
    </location>
</feature>
<organism evidence="3 4">
    <name type="scientific">Marinovum algicola</name>
    <dbReference type="NCBI Taxonomy" id="42444"/>
    <lineage>
        <taxon>Bacteria</taxon>
        <taxon>Pseudomonadati</taxon>
        <taxon>Pseudomonadota</taxon>
        <taxon>Alphaproteobacteria</taxon>
        <taxon>Rhodobacterales</taxon>
        <taxon>Roseobacteraceae</taxon>
        <taxon>Marinovum</taxon>
    </lineage>
</organism>
<evidence type="ECO:0000259" key="2">
    <source>
        <dbReference type="Pfam" id="PF07859"/>
    </source>
</evidence>
<dbReference type="PANTHER" id="PTHR48081:SF8">
    <property type="entry name" value="ALPHA_BETA HYDROLASE FOLD-3 DOMAIN-CONTAINING PROTEIN-RELATED"/>
    <property type="match status" value="1"/>
</dbReference>
<comment type="caution">
    <text evidence="3">The sequence shown here is derived from an EMBL/GenBank/DDBJ whole genome shotgun (WGS) entry which is preliminary data.</text>
</comment>
<proteinExistence type="predicted"/>
<accession>A0A975WF65</accession>
<dbReference type="Pfam" id="PF07859">
    <property type="entry name" value="Abhydrolase_3"/>
    <property type="match status" value="1"/>
</dbReference>
<keyword evidence="1" id="KW-0378">Hydrolase</keyword>
<keyword evidence="4" id="KW-1185">Reference proteome</keyword>
<protein>
    <submittedName>
        <fullName evidence="3">Acetyl esterase/lipase</fullName>
    </submittedName>
</protein>
<dbReference type="Gene3D" id="3.40.50.1820">
    <property type="entry name" value="alpha/beta hydrolase"/>
    <property type="match status" value="1"/>
</dbReference>
<name>A0A975WF65_9RHOB</name>
<dbReference type="Proteomes" id="UP000182932">
    <property type="component" value="Unassembled WGS sequence"/>
</dbReference>
<dbReference type="GO" id="GO:0016787">
    <property type="term" value="F:hydrolase activity"/>
    <property type="evidence" value="ECO:0007669"/>
    <property type="project" value="UniProtKB-KW"/>
</dbReference>
<sequence>MSLMRRLLNPWLRVTERRRLARATDPETLRRAFEVNARLFFWPPRGAAFDAAEIAGCPATWVDRGRPGPLLLYFHGGGYVFGAPRTHRAMLAHLARRTDGPALLPGYRKAPEHAFPAAFDDALASYRAVMDHPGGVVLGGDSAGGGLALAVLAGILAQGLRKPLGVFAFSPLTDMTYSGNSIVGNAGSDVILPAERCHEIAEMYLQGADPADPRASPLFAEFTGAPPVWLTAADREILLDDTRRMTASLRAQGVEVSETITRDLPHVWPILHSLLPEGRATLGDLAQWIRRLSPREAGS</sequence>
<dbReference type="InterPro" id="IPR050300">
    <property type="entry name" value="GDXG_lipolytic_enzyme"/>
</dbReference>
<reference evidence="3 4" key="1">
    <citation type="submission" date="2016-10" db="EMBL/GenBank/DDBJ databases">
        <authorList>
            <person name="Varghese N."/>
            <person name="Submissions S."/>
        </authorList>
    </citation>
    <scope>NUCLEOTIDE SEQUENCE [LARGE SCALE GENOMIC DNA]</scope>
    <source>
        <strain evidence="3 4">FF3</strain>
    </source>
</reference>